<dbReference type="AlphaFoldDB" id="A0A8W7PGH1"/>
<feature type="region of interest" description="Disordered" evidence="1">
    <location>
        <begin position="157"/>
        <end position="188"/>
    </location>
</feature>
<protein>
    <recommendedName>
        <fullName evidence="2">HTH OST-type domain-containing protein</fullName>
    </recommendedName>
</protein>
<proteinExistence type="predicted"/>
<dbReference type="Proteomes" id="UP000075882">
    <property type="component" value="Unassembled WGS sequence"/>
</dbReference>
<sequence length="365" mass="41762">LKLVNSGCGITVCIEMKELKAILRSLVISNAERGMSEYQLDRDFKSLEGRNIPFREHGFQSLDAMLRTMTDVVKVMGIGTGATVYPVTSEKTQHILEMVEKSKKNKKKKPKYTAPYVRKTASNPLPKPKPVVAARSNSYGKNNNYNNYNYNNTNYNTNNNYQHNGTGRAANAGQKRPATASSSKKKRENLTITIPNDVNEQFNMFWNAIQPVLNTSYGQNTQQQHQQQWQSWGNQYGYYQNAQQYQNNCNGNQQRHANNQKSGRKGQNEWSNKRASTPFYGNGNDFTSDCWNSYYSQFYGNEHFGGNFFTGGGCYPSLQNYYSSYGYGNFQTNMYNDGAWECNYNASYGYDQYGYFLQGMGNNYY</sequence>
<evidence type="ECO:0000313" key="3">
    <source>
        <dbReference type="EnsemblMetazoa" id="ACOM030745-PA.1"/>
    </source>
</evidence>
<dbReference type="EnsemblMetazoa" id="ACOM030745-RA">
    <property type="protein sequence ID" value="ACOM030745-PA.1"/>
    <property type="gene ID" value="ACOM030745"/>
</dbReference>
<dbReference type="PROSITE" id="PS51644">
    <property type="entry name" value="HTH_OST"/>
    <property type="match status" value="1"/>
</dbReference>
<feature type="region of interest" description="Disordered" evidence="1">
    <location>
        <begin position="248"/>
        <end position="274"/>
    </location>
</feature>
<feature type="region of interest" description="Disordered" evidence="1">
    <location>
        <begin position="118"/>
        <end position="143"/>
    </location>
</feature>
<dbReference type="VEuPathDB" id="VectorBase:ACON2_033424"/>
<evidence type="ECO:0000256" key="1">
    <source>
        <dbReference type="SAM" id="MobiDB-lite"/>
    </source>
</evidence>
<name>A0A8W7PGH1_ANOCL</name>
<dbReference type="CDD" id="cd09972">
    <property type="entry name" value="LOTUS_TDRD_OSKAR"/>
    <property type="match status" value="1"/>
</dbReference>
<dbReference type="InterPro" id="IPR025605">
    <property type="entry name" value="OST-HTH/LOTUS_dom"/>
</dbReference>
<dbReference type="Pfam" id="PF12872">
    <property type="entry name" value="OST-HTH"/>
    <property type="match status" value="1"/>
</dbReference>
<feature type="domain" description="HTH OST-type" evidence="2">
    <location>
        <begin position="15"/>
        <end position="90"/>
    </location>
</feature>
<organism evidence="3">
    <name type="scientific">Anopheles coluzzii</name>
    <name type="common">African malaria mosquito</name>
    <dbReference type="NCBI Taxonomy" id="1518534"/>
    <lineage>
        <taxon>Eukaryota</taxon>
        <taxon>Metazoa</taxon>
        <taxon>Ecdysozoa</taxon>
        <taxon>Arthropoda</taxon>
        <taxon>Hexapoda</taxon>
        <taxon>Insecta</taxon>
        <taxon>Pterygota</taxon>
        <taxon>Neoptera</taxon>
        <taxon>Endopterygota</taxon>
        <taxon>Diptera</taxon>
        <taxon>Nematocera</taxon>
        <taxon>Culicoidea</taxon>
        <taxon>Culicidae</taxon>
        <taxon>Anophelinae</taxon>
        <taxon>Anopheles</taxon>
    </lineage>
</organism>
<dbReference type="InterPro" id="IPR041966">
    <property type="entry name" value="LOTUS-like"/>
</dbReference>
<dbReference type="Gene3D" id="3.30.420.610">
    <property type="entry name" value="LOTUS domain-like"/>
    <property type="match status" value="1"/>
</dbReference>
<evidence type="ECO:0000259" key="2">
    <source>
        <dbReference type="PROSITE" id="PS51644"/>
    </source>
</evidence>
<reference evidence="3" key="1">
    <citation type="submission" date="2022-08" db="UniProtKB">
        <authorList>
            <consortium name="EnsemblMetazoa"/>
        </authorList>
    </citation>
    <scope>IDENTIFICATION</scope>
</reference>
<accession>A0A8W7PGH1</accession>